<dbReference type="Pfam" id="PF14479">
    <property type="entry name" value="HeLo"/>
    <property type="match status" value="1"/>
</dbReference>
<feature type="domain" description="Protein kinase" evidence="1">
    <location>
        <begin position="341"/>
        <end position="661"/>
    </location>
</feature>
<evidence type="ECO:0000313" key="2">
    <source>
        <dbReference type="EMBL" id="KAF2644757.1"/>
    </source>
</evidence>
<dbReference type="Proteomes" id="UP000799753">
    <property type="component" value="Unassembled WGS sequence"/>
</dbReference>
<proteinExistence type="predicted"/>
<dbReference type="InterPro" id="IPR011009">
    <property type="entry name" value="Kinase-like_dom_sf"/>
</dbReference>
<accession>A0A6A6SC40</accession>
<dbReference type="PANTHER" id="PTHR37542:SF1">
    <property type="entry name" value="PRION-INHIBITION AND PROPAGATION HELO DOMAIN-CONTAINING PROTEIN"/>
    <property type="match status" value="1"/>
</dbReference>
<dbReference type="InterPro" id="IPR000719">
    <property type="entry name" value="Prot_kinase_dom"/>
</dbReference>
<keyword evidence="3" id="KW-1185">Reference proteome</keyword>
<dbReference type="Gene3D" id="1.10.510.10">
    <property type="entry name" value="Transferase(Phosphotransferase) domain 1"/>
    <property type="match status" value="1"/>
</dbReference>
<dbReference type="OrthoDB" id="1911848at2759"/>
<dbReference type="PANTHER" id="PTHR37542">
    <property type="entry name" value="HELO DOMAIN-CONTAINING PROTEIN-RELATED"/>
    <property type="match status" value="1"/>
</dbReference>
<dbReference type="InterPro" id="IPR038305">
    <property type="entry name" value="HeLo_sf"/>
</dbReference>
<dbReference type="EMBL" id="MU006778">
    <property type="protein sequence ID" value="KAF2644757.1"/>
    <property type="molecule type" value="Genomic_DNA"/>
</dbReference>
<evidence type="ECO:0000313" key="3">
    <source>
        <dbReference type="Proteomes" id="UP000799753"/>
    </source>
</evidence>
<gene>
    <name evidence="2" type="ORF">P280DRAFT_418998</name>
</gene>
<evidence type="ECO:0000259" key="1">
    <source>
        <dbReference type="PROSITE" id="PS50011"/>
    </source>
</evidence>
<dbReference type="InterPro" id="IPR029498">
    <property type="entry name" value="HeLo_dom"/>
</dbReference>
<dbReference type="GO" id="GO:0004672">
    <property type="term" value="F:protein kinase activity"/>
    <property type="evidence" value="ECO:0007669"/>
    <property type="project" value="InterPro"/>
</dbReference>
<dbReference type="SUPFAM" id="SSF56112">
    <property type="entry name" value="Protein kinase-like (PK-like)"/>
    <property type="match status" value="1"/>
</dbReference>
<dbReference type="AlphaFoldDB" id="A0A6A6SC40"/>
<name>A0A6A6SC40_9PLEO</name>
<dbReference type="GO" id="GO:0005524">
    <property type="term" value="F:ATP binding"/>
    <property type="evidence" value="ECO:0007669"/>
    <property type="project" value="InterPro"/>
</dbReference>
<sequence length="673" mass="76357">MAELALGVVSLTFQVFSGCIQGYELITDAKHMPSDSQYLRVRLKTEQYRLLDWADVIRLDETDDNLLISNSSKGLLLDVLDQQRRLIHQFGRLDDKYRKLSKPLLVDYEEANRGLLPDPPAYENGDDSQSPTMQRVDSDFHRRFPQSEALLRKSLEWAKKSTGVPRKLRWATFDKVKMENLVLKLASFNDFMREMLNTQQLENLAVKQTRTEFQIMQLNSSITNLVQIFESTARLQMKNGTGGRERRKSKQLTNPVQAYMQAQGLADIDEDMQDSMLLNKTSGFKGLAALAQFKALNSAIQDPSTFTDEFTSSIALTQTASETLNVELSRSHIYLLDTPSSDHEKESGEAQRAEAYYQPPRSKKVSVWIEWKTYEPPPFQSSGPDPKILERVKALAALLKENNSTDQFRAPHCLGYFSDADPETGEDHCRFGLVFEKPSSSHPSTKPVSLHTLLTSPKLDMPSLTDRITLMRLLSETLERLHAVNWLHKGLRSSNILFFSDCGIEGIEYADPYISGFDYSRPAMNDDMTEKPPENAASDIYRHPRVQGSGGREGPPGTSFKKSYDLYSLGIIFLEIAYWQPIDKIMGIENLDKAKPKDAYRVRQRLLEEEGAFLRYVKSHLGNTVEGVIRACLVGVQAFGLSEGVDEKRESVGAQLQRGFYERVVKEFGQMRI</sequence>
<organism evidence="2 3">
    <name type="scientific">Massarina eburnea CBS 473.64</name>
    <dbReference type="NCBI Taxonomy" id="1395130"/>
    <lineage>
        <taxon>Eukaryota</taxon>
        <taxon>Fungi</taxon>
        <taxon>Dikarya</taxon>
        <taxon>Ascomycota</taxon>
        <taxon>Pezizomycotina</taxon>
        <taxon>Dothideomycetes</taxon>
        <taxon>Pleosporomycetidae</taxon>
        <taxon>Pleosporales</taxon>
        <taxon>Massarineae</taxon>
        <taxon>Massarinaceae</taxon>
        <taxon>Massarina</taxon>
    </lineage>
</organism>
<reference evidence="2" key="1">
    <citation type="journal article" date="2020" name="Stud. Mycol.">
        <title>101 Dothideomycetes genomes: a test case for predicting lifestyles and emergence of pathogens.</title>
        <authorList>
            <person name="Haridas S."/>
            <person name="Albert R."/>
            <person name="Binder M."/>
            <person name="Bloem J."/>
            <person name="Labutti K."/>
            <person name="Salamov A."/>
            <person name="Andreopoulos B."/>
            <person name="Baker S."/>
            <person name="Barry K."/>
            <person name="Bills G."/>
            <person name="Bluhm B."/>
            <person name="Cannon C."/>
            <person name="Castanera R."/>
            <person name="Culley D."/>
            <person name="Daum C."/>
            <person name="Ezra D."/>
            <person name="Gonzalez J."/>
            <person name="Henrissat B."/>
            <person name="Kuo A."/>
            <person name="Liang C."/>
            <person name="Lipzen A."/>
            <person name="Lutzoni F."/>
            <person name="Magnuson J."/>
            <person name="Mondo S."/>
            <person name="Nolan M."/>
            <person name="Ohm R."/>
            <person name="Pangilinan J."/>
            <person name="Park H.-J."/>
            <person name="Ramirez L."/>
            <person name="Alfaro M."/>
            <person name="Sun H."/>
            <person name="Tritt A."/>
            <person name="Yoshinaga Y."/>
            <person name="Zwiers L.-H."/>
            <person name="Turgeon B."/>
            <person name="Goodwin S."/>
            <person name="Spatafora J."/>
            <person name="Crous P."/>
            <person name="Grigoriev I."/>
        </authorList>
    </citation>
    <scope>NUCLEOTIDE SEQUENCE</scope>
    <source>
        <strain evidence="2">CBS 473.64</strain>
    </source>
</reference>
<dbReference type="Gene3D" id="1.20.120.1020">
    <property type="entry name" value="Prion-inhibition and propagation, HeLo domain"/>
    <property type="match status" value="1"/>
</dbReference>
<protein>
    <recommendedName>
        <fullName evidence="1">Protein kinase domain-containing protein</fullName>
    </recommendedName>
</protein>
<dbReference type="PROSITE" id="PS50011">
    <property type="entry name" value="PROTEIN_KINASE_DOM"/>
    <property type="match status" value="1"/>
</dbReference>